<evidence type="ECO:0000259" key="1">
    <source>
        <dbReference type="SMART" id="SM00960"/>
    </source>
</evidence>
<organism evidence="2 3">
    <name type="scientific">Sanguibacter biliveldensis</name>
    <dbReference type="NCBI Taxonomy" id="3030830"/>
    <lineage>
        <taxon>Bacteria</taxon>
        <taxon>Bacillati</taxon>
        <taxon>Actinomycetota</taxon>
        <taxon>Actinomycetes</taxon>
        <taxon>Micrococcales</taxon>
        <taxon>Sanguibacteraceae</taxon>
        <taxon>Sanguibacter</taxon>
    </lineage>
</organism>
<dbReference type="Proteomes" id="UP001304340">
    <property type="component" value="Chromosome"/>
</dbReference>
<gene>
    <name evidence="2" type="ORF">SANBI_000117</name>
</gene>
<name>A0AAF0Z476_9MICO</name>
<dbReference type="SMART" id="SM00960">
    <property type="entry name" value="Robl_LC7"/>
    <property type="match status" value="1"/>
</dbReference>
<dbReference type="SUPFAM" id="SSF103196">
    <property type="entry name" value="Roadblock/LC7 domain"/>
    <property type="match status" value="1"/>
</dbReference>
<evidence type="ECO:0000313" key="3">
    <source>
        <dbReference type="Proteomes" id="UP001304340"/>
    </source>
</evidence>
<dbReference type="KEGG" id="sbil:SANBI_000117"/>
<accession>A0AAF0Z476</accession>
<dbReference type="InterPro" id="IPR004942">
    <property type="entry name" value="Roadblock/LAMTOR2_dom"/>
</dbReference>
<reference evidence="3" key="1">
    <citation type="submission" date="2023-11" db="EMBL/GenBank/DDBJ databases">
        <authorList>
            <person name="Helweg L.P."/>
            <person name="Kiel A."/>
            <person name="Hitz F."/>
            <person name="Ruckert-Reed C."/>
            <person name="Busche T."/>
            <person name="Kaltschmidt B."/>
            <person name="Kaltschmidt C."/>
        </authorList>
    </citation>
    <scope>NUCLEOTIDE SEQUENCE [LARGE SCALE GENOMIC DNA]</scope>
    <source>
        <strain evidence="3">4.1</strain>
    </source>
</reference>
<dbReference type="AlphaFoldDB" id="A0AAF0Z476"/>
<dbReference type="EMBL" id="CP138359">
    <property type="protein sequence ID" value="WPF82512.1"/>
    <property type="molecule type" value="Genomic_DNA"/>
</dbReference>
<keyword evidence="3" id="KW-1185">Reference proteome</keyword>
<dbReference type="Gene3D" id="3.30.450.30">
    <property type="entry name" value="Dynein light chain 2a, cytoplasmic"/>
    <property type="match status" value="1"/>
</dbReference>
<protein>
    <submittedName>
        <fullName evidence="2">Roadblock/LC7 domain-containing protein</fullName>
    </submittedName>
</protein>
<proteinExistence type="predicted"/>
<dbReference type="Pfam" id="PF03259">
    <property type="entry name" value="Robl_LC7"/>
    <property type="match status" value="1"/>
</dbReference>
<feature type="domain" description="Roadblock/LAMTOR2" evidence="1">
    <location>
        <begin position="8"/>
        <end position="96"/>
    </location>
</feature>
<sequence>MIVRQHALGVAATLRSEIPGIRRVLVARTDGLPFYDDGDPALHDSSAAVVATVLGIAQQSGMAFGLEGLEMTTVRGPAGSMVVYAVDDHHLLAVVTEPKVNLVLLDRVVLRLIAGMVGAGPQGAGSRGSGSQGAGSLGAVLPRQAAHAL</sequence>
<evidence type="ECO:0000313" key="2">
    <source>
        <dbReference type="EMBL" id="WPF82512.1"/>
    </source>
</evidence>
<dbReference type="RefSeq" id="WP_319157959.1">
    <property type="nucleotide sequence ID" value="NZ_CP138359.1"/>
</dbReference>